<feature type="transmembrane region" description="Helical" evidence="7">
    <location>
        <begin position="150"/>
        <end position="172"/>
    </location>
</feature>
<dbReference type="GO" id="GO:0016020">
    <property type="term" value="C:membrane"/>
    <property type="evidence" value="ECO:0007669"/>
    <property type="project" value="UniProtKB-SubCell"/>
</dbReference>
<feature type="transmembrane region" description="Helical" evidence="7">
    <location>
        <begin position="241"/>
        <end position="262"/>
    </location>
</feature>
<evidence type="ECO:0000313" key="8">
    <source>
        <dbReference type="EMBL" id="CAI5443125.1"/>
    </source>
</evidence>
<dbReference type="AlphaFoldDB" id="A0A9P1N069"/>
<keyword evidence="3 7" id="KW-0812">Transmembrane</keyword>
<keyword evidence="4 7" id="KW-1133">Transmembrane helix</keyword>
<feature type="transmembrane region" description="Helical" evidence="7">
    <location>
        <begin position="71"/>
        <end position="94"/>
    </location>
</feature>
<keyword evidence="9" id="KW-1185">Reference proteome</keyword>
<organism evidence="8 9">
    <name type="scientific">Caenorhabditis angaria</name>
    <dbReference type="NCBI Taxonomy" id="860376"/>
    <lineage>
        <taxon>Eukaryota</taxon>
        <taxon>Metazoa</taxon>
        <taxon>Ecdysozoa</taxon>
        <taxon>Nematoda</taxon>
        <taxon>Chromadorea</taxon>
        <taxon>Rhabditida</taxon>
        <taxon>Rhabditina</taxon>
        <taxon>Rhabditomorpha</taxon>
        <taxon>Rhabditoidea</taxon>
        <taxon>Rhabditidae</taxon>
        <taxon>Peloderinae</taxon>
        <taxon>Caenorhabditis</taxon>
    </lineage>
</organism>
<feature type="transmembrane region" description="Helical" evidence="7">
    <location>
        <begin position="38"/>
        <end position="59"/>
    </location>
</feature>
<evidence type="ECO:0000256" key="7">
    <source>
        <dbReference type="SAM" id="Phobius"/>
    </source>
</evidence>
<evidence type="ECO:0000256" key="3">
    <source>
        <dbReference type="ARBA" id="ARBA00022692"/>
    </source>
</evidence>
<dbReference type="Pfam" id="PF03125">
    <property type="entry name" value="Sre"/>
    <property type="match status" value="1"/>
</dbReference>
<dbReference type="Proteomes" id="UP001152747">
    <property type="component" value="Unassembled WGS sequence"/>
</dbReference>
<comment type="subcellular location">
    <subcellularLocation>
        <location evidence="1">Membrane</location>
        <topology evidence="1">Multi-pass membrane protein</topology>
    </subcellularLocation>
</comment>
<evidence type="ECO:0000313" key="9">
    <source>
        <dbReference type="Proteomes" id="UP001152747"/>
    </source>
</evidence>
<dbReference type="GO" id="GO:0007606">
    <property type="term" value="P:sensory perception of chemical stimulus"/>
    <property type="evidence" value="ECO:0007669"/>
    <property type="project" value="InterPro"/>
</dbReference>
<keyword evidence="5 7" id="KW-0472">Membrane</keyword>
<protein>
    <submittedName>
        <fullName evidence="8">Uncharacterized protein</fullName>
    </submittedName>
</protein>
<evidence type="ECO:0000256" key="4">
    <source>
        <dbReference type="ARBA" id="ARBA00022989"/>
    </source>
</evidence>
<comment type="similarity">
    <text evidence="2">Belongs to the nematode receptor-like protein sre family.</text>
</comment>
<feature type="transmembrane region" description="Helical" evidence="7">
    <location>
        <begin position="268"/>
        <end position="296"/>
    </location>
</feature>
<feature type="region of interest" description="Disordered" evidence="6">
    <location>
        <begin position="664"/>
        <end position="683"/>
    </location>
</feature>
<feature type="transmembrane region" description="Helical" evidence="7">
    <location>
        <begin position="178"/>
        <end position="198"/>
    </location>
</feature>
<proteinExistence type="inferred from homology"/>
<evidence type="ECO:0000256" key="6">
    <source>
        <dbReference type="SAM" id="MobiDB-lite"/>
    </source>
</evidence>
<comment type="caution">
    <text evidence="8">The sequence shown here is derived from an EMBL/GenBank/DDBJ whole genome shotgun (WGS) entry which is preliminary data.</text>
</comment>
<evidence type="ECO:0000256" key="5">
    <source>
        <dbReference type="ARBA" id="ARBA00023136"/>
    </source>
</evidence>
<reference evidence="8" key="1">
    <citation type="submission" date="2022-11" db="EMBL/GenBank/DDBJ databases">
        <authorList>
            <person name="Kikuchi T."/>
        </authorList>
    </citation>
    <scope>NUCLEOTIDE SEQUENCE</scope>
    <source>
        <strain evidence="8">PS1010</strain>
    </source>
</reference>
<evidence type="ECO:0000256" key="1">
    <source>
        <dbReference type="ARBA" id="ARBA00004141"/>
    </source>
</evidence>
<gene>
    <name evidence="8" type="ORF">CAMP_LOCUS5762</name>
</gene>
<dbReference type="InterPro" id="IPR004151">
    <property type="entry name" value="7TM_GPCR_serpentine_rcpt_Sre"/>
</dbReference>
<dbReference type="PANTHER" id="PTHR23128">
    <property type="entry name" value="SERPENTINE RECEPTOR, CLASS E (EPSILON)-RELATED"/>
    <property type="match status" value="1"/>
</dbReference>
<evidence type="ECO:0000256" key="2">
    <source>
        <dbReference type="ARBA" id="ARBA00006803"/>
    </source>
</evidence>
<dbReference type="EMBL" id="CANHGI010000002">
    <property type="protein sequence ID" value="CAI5443125.1"/>
    <property type="molecule type" value="Genomic_DNA"/>
</dbReference>
<feature type="transmembrane region" description="Helical" evidence="7">
    <location>
        <begin position="106"/>
        <end position="129"/>
    </location>
</feature>
<sequence length="683" mass="79586">MSLFLRPVPLATGQWQNISFEVPILVDLSMEVPIHMNILYFTEISWILMALFTMTYFTYFLHLNSIFHQNLIFLLGLEMVFYFFACFSRIYLIFVQLKYITDFDTVYFFLSGYFRFQHYGLAICVIPAIAVERSFATYYVADYESKNRPLVTLTCLLYLYLHSQIFSIPIFLLQPPLLFTMLFAAISMSFSKIILTFLKNFNLAEFRKLSWKAERHEINYTIGKKFQVEENLRVMWFLRGLSLMFLILIIIVIFVMIIPLVVLGRKTAYAQFMIAMFDYILAMAGVVVPIICLIFLRKKKNLPIFNKIRCFQRTHTNFKQITPANLTSLLEKKNRRKMANMMAMIEKFGELMNLGACIDFLPVFQCEAMLEDFAKIKRQEKSPTTPVYLATSLIWRHQSASGEIPEKSFIDVRFSPKYYYQLILTQSLEQGKPITTLVRFINRENCENIIDARPAVEVAHEWVAGLLRLFNYANIDIAPPCINLLKAELKAEGQNVTIRGYWDSRELGIVESWLGGFKLIQFLTLYGGPSAAQVKHSKILSSAHGVTVHGLSDIDDEALLLTHGPLLYVYGTTLKNVTGCGLNDLLTSFKKLPNYKREIHLEGCLEPNFQQRIIEHFRSKNLLRFCTFNVELNEMHLECKEGDHLLTVETHQNKCYIKFISEKEEKEEEKERKEREKEKNRKK</sequence>
<dbReference type="PANTHER" id="PTHR23128:SF145">
    <property type="entry name" value="SERPENTINE RECEPTOR, CLASS E (EPSILON)"/>
    <property type="match status" value="1"/>
</dbReference>
<accession>A0A9P1N069</accession>
<name>A0A9P1N069_9PELO</name>